<feature type="transmembrane region" description="Helical" evidence="1">
    <location>
        <begin position="6"/>
        <end position="30"/>
    </location>
</feature>
<keyword evidence="1" id="KW-0472">Membrane</keyword>
<accession>A0ABV2KH19</accession>
<name>A0ABV2KH19_9HYPH</name>
<sequence>MHIPTWLSPALLGAGTGAVALVLIGFNWGGWVSGSTARRMAYDATSAAVTDRLTPYCLERARADPRSAELIAELKAANGYDRRVVIERSGWATPPGSDKADIALALVCGQALITHGS</sequence>
<reference evidence="2 3" key="1">
    <citation type="submission" date="2024-06" db="EMBL/GenBank/DDBJ databases">
        <title>Genomic Encyclopedia of Type Strains, Phase IV (KMG-IV): sequencing the most valuable type-strain genomes for metagenomic binning, comparative biology and taxonomic classification.</title>
        <authorList>
            <person name="Goeker M."/>
        </authorList>
    </citation>
    <scope>NUCLEOTIDE SEQUENCE [LARGE SCALE GENOMIC DNA]</scope>
    <source>
        <strain evidence="2 3">DSM 19730</strain>
    </source>
</reference>
<evidence type="ECO:0000256" key="1">
    <source>
        <dbReference type="SAM" id="Phobius"/>
    </source>
</evidence>
<protein>
    <submittedName>
        <fullName evidence="2">Uncharacterized protein</fullName>
    </submittedName>
</protein>
<gene>
    <name evidence="2" type="ORF">ABID44_000205</name>
</gene>
<evidence type="ECO:0000313" key="2">
    <source>
        <dbReference type="EMBL" id="MET3659905.1"/>
    </source>
</evidence>
<dbReference type="Proteomes" id="UP001549143">
    <property type="component" value="Unassembled WGS sequence"/>
</dbReference>
<keyword evidence="1" id="KW-1133">Transmembrane helix</keyword>
<proteinExistence type="predicted"/>
<keyword evidence="3" id="KW-1185">Reference proteome</keyword>
<organism evidence="2 3">
    <name type="scientific">Aquamicrobium ahrensii</name>
    <dbReference type="NCBI Taxonomy" id="469551"/>
    <lineage>
        <taxon>Bacteria</taxon>
        <taxon>Pseudomonadati</taxon>
        <taxon>Pseudomonadota</taxon>
        <taxon>Alphaproteobacteria</taxon>
        <taxon>Hyphomicrobiales</taxon>
        <taxon>Phyllobacteriaceae</taxon>
        <taxon>Aquamicrobium</taxon>
    </lineage>
</organism>
<dbReference type="EMBL" id="JBEPMN010000001">
    <property type="protein sequence ID" value="MET3659905.1"/>
    <property type="molecule type" value="Genomic_DNA"/>
</dbReference>
<evidence type="ECO:0000313" key="3">
    <source>
        <dbReference type="Proteomes" id="UP001549143"/>
    </source>
</evidence>
<comment type="caution">
    <text evidence="2">The sequence shown here is derived from an EMBL/GenBank/DDBJ whole genome shotgun (WGS) entry which is preliminary data.</text>
</comment>
<keyword evidence="1" id="KW-0812">Transmembrane</keyword>